<dbReference type="InterPro" id="IPR007498">
    <property type="entry name" value="PqiA-like"/>
</dbReference>
<dbReference type="Pfam" id="PF04403">
    <property type="entry name" value="PqiA"/>
    <property type="match status" value="1"/>
</dbReference>
<feature type="transmembrane region" description="Helical" evidence="1">
    <location>
        <begin position="397"/>
        <end position="417"/>
    </location>
</feature>
<evidence type="ECO:0000256" key="1">
    <source>
        <dbReference type="SAM" id="Phobius"/>
    </source>
</evidence>
<feature type="transmembrane region" description="Helical" evidence="1">
    <location>
        <begin position="348"/>
        <end position="369"/>
    </location>
</feature>
<organism evidence="2 3">
    <name type="scientific">Pedobacter metabolipauper</name>
    <dbReference type="NCBI Taxonomy" id="425513"/>
    <lineage>
        <taxon>Bacteria</taxon>
        <taxon>Pseudomonadati</taxon>
        <taxon>Bacteroidota</taxon>
        <taxon>Sphingobacteriia</taxon>
        <taxon>Sphingobacteriales</taxon>
        <taxon>Sphingobacteriaceae</taxon>
        <taxon>Pedobacter</taxon>
    </lineage>
</organism>
<accession>A0A4R6SXW7</accession>
<dbReference type="EMBL" id="SNYC01000003">
    <property type="protein sequence ID" value="TDQ11246.1"/>
    <property type="molecule type" value="Genomic_DNA"/>
</dbReference>
<dbReference type="AlphaFoldDB" id="A0A4R6SXW7"/>
<feature type="transmembrane region" description="Helical" evidence="1">
    <location>
        <begin position="233"/>
        <end position="253"/>
    </location>
</feature>
<keyword evidence="1" id="KW-0472">Membrane</keyword>
<sequence length="423" mass="47560">MLILGLSILLCAEGYFGYQLHELSEQQEQIKEEYSNINNITFGLFSVEQWRDKVSGIVNHQIRDFTLTPQQKKELKKEVEDILLTLIDKAEALVNKPKKTIGGKIKKFAIKTFVNTDSIKAKVPSFATKIIAKVDNPDNKKQMSKMAMSKFDALERAEYLDSTVAATKAATDKVYKKYRVSSTEELNTKLISSLARIKTATYNYSFAMLGCIVIVLSLWWIFRKQRALHATLFIMSLMFAFILLAIGLTASMIEVDARIASLDFMLLGEHVIFENQVLFFQSKSILDVVKVLMSQSAIDSVLVGLLILVFSILFPIMKLSATGIHLLSKKKIAENKVIKYFAFQSGKWSMADVIVIAILMVYIGLNGLLESQLKSLNIKSDLLTVITTNNTALQPGFIIFISFVLYGLVLSTILKFITPHESH</sequence>
<dbReference type="Proteomes" id="UP000295620">
    <property type="component" value="Unassembled WGS sequence"/>
</dbReference>
<name>A0A4R6SXW7_9SPHI</name>
<keyword evidence="1" id="KW-0812">Transmembrane</keyword>
<comment type="caution">
    <text evidence="2">The sequence shown here is derived from an EMBL/GenBank/DDBJ whole genome shotgun (WGS) entry which is preliminary data.</text>
</comment>
<keyword evidence="1" id="KW-1133">Transmembrane helix</keyword>
<evidence type="ECO:0000313" key="2">
    <source>
        <dbReference type="EMBL" id="TDQ11246.1"/>
    </source>
</evidence>
<gene>
    <name evidence="2" type="ORF">ATK78_0364</name>
</gene>
<proteinExistence type="predicted"/>
<evidence type="ECO:0000313" key="3">
    <source>
        <dbReference type="Proteomes" id="UP000295620"/>
    </source>
</evidence>
<feature type="transmembrane region" description="Helical" evidence="1">
    <location>
        <begin position="301"/>
        <end position="327"/>
    </location>
</feature>
<feature type="transmembrane region" description="Helical" evidence="1">
    <location>
        <begin position="202"/>
        <end position="221"/>
    </location>
</feature>
<keyword evidence="3" id="KW-1185">Reference proteome</keyword>
<protein>
    <submittedName>
        <fullName evidence="2">Paraquat-inducible protein A</fullName>
    </submittedName>
</protein>
<reference evidence="2 3" key="1">
    <citation type="submission" date="2019-03" db="EMBL/GenBank/DDBJ databases">
        <title>Genomic Encyclopedia of Archaeal and Bacterial Type Strains, Phase II (KMG-II): from individual species to whole genera.</title>
        <authorList>
            <person name="Goeker M."/>
        </authorList>
    </citation>
    <scope>NUCLEOTIDE SEQUENCE [LARGE SCALE GENOMIC DNA]</scope>
    <source>
        <strain evidence="2 3">DSM 19035</strain>
    </source>
</reference>